<keyword evidence="2" id="KW-1185">Reference proteome</keyword>
<dbReference type="RefSeq" id="WP_226586779.1">
    <property type="nucleotide sequence ID" value="NZ_BLAY01000098.1"/>
</dbReference>
<sequence>MMFSLQPFPSNKPLPNLSIAGDIARNSNKIVIRYEVTGDLKEIARASPAVRRIAPPANRPLQKTNSMTGETPIPQELVEQSNTPARQHQLWEETCFEFFLGIKNSPQYWEFNLSPAAQWNVYRFDGYRQGMQEELAFSTLPFRVDNQADSLTLCIDVDLDKIVAEEQLLDVAITTVIKHKNGEITYWALTHRGTEADFHLRESFIIEL</sequence>
<comment type="caution">
    <text evidence="1">The sequence shown here is derived from an EMBL/GenBank/DDBJ whole genome shotgun (WGS) entry which is preliminary data.</text>
</comment>
<evidence type="ECO:0000313" key="2">
    <source>
        <dbReference type="Proteomes" id="UP001050975"/>
    </source>
</evidence>
<gene>
    <name evidence="1" type="ORF">MiSe_55260</name>
</gene>
<dbReference type="AlphaFoldDB" id="A0AAV3XFS2"/>
<reference evidence="1" key="1">
    <citation type="submission" date="2019-10" db="EMBL/GenBank/DDBJ databases">
        <title>Draft genome sequece of Microseira wollei NIES-4236.</title>
        <authorList>
            <person name="Yamaguchi H."/>
            <person name="Suzuki S."/>
            <person name="Kawachi M."/>
        </authorList>
    </citation>
    <scope>NUCLEOTIDE SEQUENCE</scope>
    <source>
        <strain evidence="1">NIES-4236</strain>
    </source>
</reference>
<name>A0AAV3XFS2_9CYAN</name>
<dbReference type="EMBL" id="BLAY01000098">
    <property type="protein sequence ID" value="GET40715.1"/>
    <property type="molecule type" value="Genomic_DNA"/>
</dbReference>
<protein>
    <recommendedName>
        <fullName evidence="3">DOMON-like domain-containing protein</fullName>
    </recommendedName>
</protein>
<dbReference type="CDD" id="cd09627">
    <property type="entry name" value="DOMON_murB_like"/>
    <property type="match status" value="1"/>
</dbReference>
<evidence type="ECO:0008006" key="3">
    <source>
        <dbReference type="Google" id="ProtNLM"/>
    </source>
</evidence>
<evidence type="ECO:0000313" key="1">
    <source>
        <dbReference type="EMBL" id="GET40715.1"/>
    </source>
</evidence>
<proteinExistence type="predicted"/>
<organism evidence="1 2">
    <name type="scientific">Microseira wollei NIES-4236</name>
    <dbReference type="NCBI Taxonomy" id="2530354"/>
    <lineage>
        <taxon>Bacteria</taxon>
        <taxon>Bacillati</taxon>
        <taxon>Cyanobacteriota</taxon>
        <taxon>Cyanophyceae</taxon>
        <taxon>Oscillatoriophycideae</taxon>
        <taxon>Aerosakkonematales</taxon>
        <taxon>Aerosakkonemataceae</taxon>
        <taxon>Microseira</taxon>
    </lineage>
</organism>
<accession>A0AAV3XFS2</accession>
<dbReference type="Gene3D" id="2.60.40.1190">
    <property type="match status" value="1"/>
</dbReference>
<dbReference type="Proteomes" id="UP001050975">
    <property type="component" value="Unassembled WGS sequence"/>
</dbReference>